<evidence type="ECO:0000259" key="4">
    <source>
        <dbReference type="PROSITE" id="PS50003"/>
    </source>
</evidence>
<accession>A0ABD2IVZ9</accession>
<feature type="compositionally biased region" description="Basic residues" evidence="3">
    <location>
        <begin position="706"/>
        <end position="719"/>
    </location>
</feature>
<keyword evidence="7" id="KW-1185">Reference proteome</keyword>
<dbReference type="InterPro" id="IPR004012">
    <property type="entry name" value="Run_dom"/>
</dbReference>
<dbReference type="PROSITE" id="PS50003">
    <property type="entry name" value="PH_DOMAIN"/>
    <property type="match status" value="1"/>
</dbReference>
<feature type="region of interest" description="Disordered" evidence="3">
    <location>
        <begin position="449"/>
        <end position="478"/>
    </location>
</feature>
<reference evidence="6 7" key="1">
    <citation type="submission" date="2024-10" db="EMBL/GenBank/DDBJ databases">
        <authorList>
            <person name="Kim D."/>
        </authorList>
    </citation>
    <scope>NUCLEOTIDE SEQUENCE [LARGE SCALE GENOMIC DNA]</scope>
    <source>
        <strain evidence="6">BH-2024</strain>
    </source>
</reference>
<proteinExistence type="predicted"/>
<dbReference type="SUPFAM" id="SSF50729">
    <property type="entry name" value="PH domain-like"/>
    <property type="match status" value="1"/>
</dbReference>
<evidence type="ECO:0000313" key="6">
    <source>
        <dbReference type="EMBL" id="KAL3081995.1"/>
    </source>
</evidence>
<comment type="subcellular location">
    <subcellularLocation>
        <location evidence="1">Cytoplasm</location>
    </subcellularLocation>
</comment>
<gene>
    <name evidence="6" type="ORF">niasHT_032677</name>
</gene>
<sequence length="1123" mass="125449">MFHHFAPIGLPQNPAAFKPTKGQHEQIERSINGAVDEILNTNGGGGGGALGTQTAADKKAHAKPTITYNLAHPDTVILLKSLDAFFAHGLLKTDKCYWAFAREFIPSAERAEMRVRWACRNRRALSLAWLKDSLNRANLHFQLLSFIACADTLKRAHYERNACMRNTALLKRICVRVDQLTELQFNIEPPYVFHPEDTPIALPRTMTSATTAVLMSTAQFFDGTMSPIGGSSSCNSSLMNGIAGGGGTVTQQQQRKQQVRVVQQQTPNVPMNIRRRMTPAQNVALPKSFVGSFYETATPRSSTFLDGLVDDLPEVDLPVLGPSTADQIVRSHQEQSYILDQMLHNKRKSYTNFDTLLADDEEEEEQEHKRQQHLNNTKQDKEQNQSVRSYVPEDPETGATTTTIGGDDVGSIGIIGANVQQQDQAVHGVGNNPQQQLQQQQQIAAVPSTSSLNSSSTEFKFGATTSSAATREDDELSELEDTGTALVEGEVLLEGHEKIALGLQVCVDDVETVQRMFQVFVGHATGHPMVRYLLLTNKFLYLLAVDGKAGSCDAFDVVDEREFGTISPANAVVEEWPAKAFEQNQQQLQQPQHHHRRQPVPTTLPVEAKKFDRLHVLPLCDLDHLTVGVDAQVLCFHSKRRMKFRCSPNQTATVSGANQQHHHQQHELKLLAVETGSRQLGKTIAHCVRRAVVLQHSVWLEREQRRRRQQRQHQQHRRGSVALANGVVGEEEAEMTEAADELAQASLTAPQQQLYVSTSHSSHLALLLKRFLRSELGMQQLEIVHHSLVYWHQSDAPRLQHNQQQMLLQQRRQLEEARQKQQNQSPSSTATTADSAASTTGAVQHQQHDGGGGNNLMMMECYMSVRELYQRGWTWRPVGSSEWKQSYVVLSGSKLYLFSDSTYKFAQRCVNIRDTVEQVYQAELVNDVEQYVFQLDFADNARVPSSGANGEPATDDSGGPLLSALQFSCPSVATMQKWIGTLSLALSQSDEQPLPTACMAVLTETHVVLAQEGVNCLVDGFMRSLSAFHVHEIAELCAIRTEFNSALVLRRDNGMDEWLLFREIAELDRLVERLRQQWNLPVQECSAEENLLNPSFNQLFLNCVRMPDLWHCSADQLATMMAS</sequence>
<dbReference type="InterPro" id="IPR011993">
    <property type="entry name" value="PH-like_dom_sf"/>
</dbReference>
<dbReference type="Pfam" id="PF00169">
    <property type="entry name" value="PH"/>
    <property type="match status" value="1"/>
</dbReference>
<evidence type="ECO:0000259" key="5">
    <source>
        <dbReference type="PROSITE" id="PS50826"/>
    </source>
</evidence>
<feature type="region of interest" description="Disordered" evidence="3">
    <location>
        <begin position="706"/>
        <end position="727"/>
    </location>
</feature>
<dbReference type="InterPro" id="IPR001849">
    <property type="entry name" value="PH_domain"/>
</dbReference>
<dbReference type="SMART" id="SM00233">
    <property type="entry name" value="PH"/>
    <property type="match status" value="1"/>
</dbReference>
<dbReference type="PANTHER" id="PTHR46556">
    <property type="entry name" value="PLECKSTRIN HOMOLOGY DOMAIN-CONTAINING FAMILY M MEMBER 2"/>
    <property type="match status" value="1"/>
</dbReference>
<feature type="region of interest" description="Disordered" evidence="3">
    <location>
        <begin position="360"/>
        <end position="405"/>
    </location>
</feature>
<dbReference type="PROSITE" id="PS50826">
    <property type="entry name" value="RUN"/>
    <property type="match status" value="1"/>
</dbReference>
<evidence type="ECO:0000256" key="1">
    <source>
        <dbReference type="ARBA" id="ARBA00004496"/>
    </source>
</evidence>
<keyword evidence="2" id="KW-0963">Cytoplasm</keyword>
<evidence type="ECO:0000313" key="7">
    <source>
        <dbReference type="Proteomes" id="UP001620626"/>
    </source>
</evidence>
<evidence type="ECO:0008006" key="8">
    <source>
        <dbReference type="Google" id="ProtNLM"/>
    </source>
</evidence>
<evidence type="ECO:0000256" key="2">
    <source>
        <dbReference type="ARBA" id="ARBA00022490"/>
    </source>
</evidence>
<feature type="domain" description="PH" evidence="4">
    <location>
        <begin position="867"/>
        <end position="987"/>
    </location>
</feature>
<comment type="caution">
    <text evidence="6">The sequence shown here is derived from an EMBL/GenBank/DDBJ whole genome shotgun (WGS) entry which is preliminary data.</text>
</comment>
<protein>
    <recommendedName>
        <fullName evidence="8">PH domain-containing protein</fullName>
    </recommendedName>
</protein>
<feature type="domain" description="RUN" evidence="5">
    <location>
        <begin position="69"/>
        <end position="192"/>
    </location>
</feature>
<feature type="region of interest" description="Disordered" evidence="3">
    <location>
        <begin position="805"/>
        <end position="851"/>
    </location>
</feature>
<dbReference type="InterPro" id="IPR053015">
    <property type="entry name" value="PH_domain-containing_M2"/>
</dbReference>
<dbReference type="EMBL" id="JBICBT010001125">
    <property type="protein sequence ID" value="KAL3081995.1"/>
    <property type="molecule type" value="Genomic_DNA"/>
</dbReference>
<dbReference type="Proteomes" id="UP001620626">
    <property type="component" value="Unassembled WGS sequence"/>
</dbReference>
<organism evidence="6 7">
    <name type="scientific">Heterodera trifolii</name>
    <dbReference type="NCBI Taxonomy" id="157864"/>
    <lineage>
        <taxon>Eukaryota</taxon>
        <taxon>Metazoa</taxon>
        <taxon>Ecdysozoa</taxon>
        <taxon>Nematoda</taxon>
        <taxon>Chromadorea</taxon>
        <taxon>Rhabditida</taxon>
        <taxon>Tylenchina</taxon>
        <taxon>Tylenchomorpha</taxon>
        <taxon>Tylenchoidea</taxon>
        <taxon>Heteroderidae</taxon>
        <taxon>Heteroderinae</taxon>
        <taxon>Heterodera</taxon>
    </lineage>
</organism>
<dbReference type="Gene3D" id="2.30.29.30">
    <property type="entry name" value="Pleckstrin-homology domain (PH domain)/Phosphotyrosine-binding domain (PTB)"/>
    <property type="match status" value="1"/>
</dbReference>
<dbReference type="GO" id="GO:0005737">
    <property type="term" value="C:cytoplasm"/>
    <property type="evidence" value="ECO:0007669"/>
    <property type="project" value="UniProtKB-SubCell"/>
</dbReference>
<feature type="compositionally biased region" description="Low complexity" evidence="3">
    <location>
        <begin position="820"/>
        <end position="842"/>
    </location>
</feature>
<name>A0ABD2IVZ9_9BILA</name>
<dbReference type="InterPro" id="IPR057288">
    <property type="entry name" value="PH_PLEKHM2"/>
</dbReference>
<dbReference type="AlphaFoldDB" id="A0ABD2IVZ9"/>
<feature type="region of interest" description="Disordered" evidence="3">
    <location>
        <begin position="1"/>
        <end position="22"/>
    </location>
</feature>
<dbReference type="PANTHER" id="PTHR46556:SF1">
    <property type="entry name" value="PLECKSTRIN HOMOLOGY DOMAIN-CONTAINING FAMILY M MEMBER 2"/>
    <property type="match status" value="1"/>
</dbReference>
<dbReference type="Pfam" id="PF23142">
    <property type="entry name" value="PH_PLEKHM2"/>
    <property type="match status" value="1"/>
</dbReference>
<evidence type="ECO:0000256" key="3">
    <source>
        <dbReference type="SAM" id="MobiDB-lite"/>
    </source>
</evidence>